<dbReference type="GO" id="GO:0046872">
    <property type="term" value="F:metal ion binding"/>
    <property type="evidence" value="ECO:0007669"/>
    <property type="project" value="InterPro"/>
</dbReference>
<dbReference type="AlphaFoldDB" id="A0A644VFA1"/>
<dbReference type="GO" id="GO:0005524">
    <property type="term" value="F:ATP binding"/>
    <property type="evidence" value="ECO:0007669"/>
    <property type="project" value="InterPro"/>
</dbReference>
<proteinExistence type="predicted"/>
<dbReference type="EMBL" id="VSSQ01000278">
    <property type="protein sequence ID" value="MPL89362.1"/>
    <property type="molecule type" value="Genomic_DNA"/>
</dbReference>
<sequence>MKKQIVIAVTALNAIDSPGPGVAVIRAIRECQDFEVRIIGLSYEALEPGLYMHDLVDKTYQIPYPSGGTDSLYTRLIYIHEQEKLDLIIPNFDAELYNFIKLRSKLQQHGIRTFLPELNQFEARDKIKLFDFGQKHGFLVPEDRILHELRELKKMEDDLEYPIVVKGKFYDAVIARSYDQAEKAFLKIMAKWGLPIIIQKFIKGTEINIAALGDGEGNAISIVPMRKLYITDKGKAWAGITLEDDRLVELARKFIETTQWRGGCELEVMLTDDGKPYIMEVNPRFPAWIYLTAAAGQNQPASLVKMAMGKKVEPFKEYEVGKIFIRYAWDLITNIKEFQMISGNGEL</sequence>
<dbReference type="Gene3D" id="3.30.470.20">
    <property type="entry name" value="ATP-grasp fold, B domain"/>
    <property type="match status" value="1"/>
</dbReference>
<evidence type="ECO:0000259" key="1">
    <source>
        <dbReference type="PROSITE" id="PS50975"/>
    </source>
</evidence>
<reference evidence="2" key="1">
    <citation type="submission" date="2019-08" db="EMBL/GenBank/DDBJ databases">
        <authorList>
            <person name="Kucharzyk K."/>
            <person name="Murdoch R.W."/>
            <person name="Higgins S."/>
            <person name="Loffler F."/>
        </authorList>
    </citation>
    <scope>NUCLEOTIDE SEQUENCE</scope>
</reference>
<gene>
    <name evidence="2" type="ORF">SDC9_35396</name>
</gene>
<name>A0A644VFA1_9ZZZZ</name>
<dbReference type="PROSITE" id="PS50975">
    <property type="entry name" value="ATP_GRASP"/>
    <property type="match status" value="1"/>
</dbReference>
<organism evidence="2">
    <name type="scientific">bioreactor metagenome</name>
    <dbReference type="NCBI Taxonomy" id="1076179"/>
    <lineage>
        <taxon>unclassified sequences</taxon>
        <taxon>metagenomes</taxon>
        <taxon>ecological metagenomes</taxon>
    </lineage>
</organism>
<dbReference type="Gene3D" id="3.40.50.20">
    <property type="match status" value="1"/>
</dbReference>
<dbReference type="SUPFAM" id="SSF56059">
    <property type="entry name" value="Glutathione synthetase ATP-binding domain-like"/>
    <property type="match status" value="1"/>
</dbReference>
<protein>
    <recommendedName>
        <fullName evidence="1">ATP-grasp domain-containing protein</fullName>
    </recommendedName>
</protein>
<dbReference type="InterPro" id="IPR011761">
    <property type="entry name" value="ATP-grasp"/>
</dbReference>
<dbReference type="Pfam" id="PF15632">
    <property type="entry name" value="ATPgrasp_Ter"/>
    <property type="match status" value="1"/>
</dbReference>
<feature type="domain" description="ATP-grasp" evidence="1">
    <location>
        <begin position="130"/>
        <end position="308"/>
    </location>
</feature>
<accession>A0A644VFA1</accession>
<comment type="caution">
    <text evidence="2">The sequence shown here is derived from an EMBL/GenBank/DDBJ whole genome shotgun (WGS) entry which is preliminary data.</text>
</comment>
<evidence type="ECO:0000313" key="2">
    <source>
        <dbReference type="EMBL" id="MPL89362.1"/>
    </source>
</evidence>